<evidence type="ECO:0000313" key="14">
    <source>
        <dbReference type="WBParaSite" id="MBELARI_LOCUS12029"/>
    </source>
</evidence>
<organism evidence="13 14">
    <name type="scientific">Mesorhabditis belari</name>
    <dbReference type="NCBI Taxonomy" id="2138241"/>
    <lineage>
        <taxon>Eukaryota</taxon>
        <taxon>Metazoa</taxon>
        <taxon>Ecdysozoa</taxon>
        <taxon>Nematoda</taxon>
        <taxon>Chromadorea</taxon>
        <taxon>Rhabditida</taxon>
        <taxon>Rhabditina</taxon>
        <taxon>Rhabditomorpha</taxon>
        <taxon>Rhabditoidea</taxon>
        <taxon>Rhabditidae</taxon>
        <taxon>Mesorhabditinae</taxon>
        <taxon>Mesorhabditis</taxon>
    </lineage>
</organism>
<proteinExistence type="predicted"/>
<name>A0AAF3EDH4_9BILA</name>
<keyword evidence="4" id="KW-0479">Metal-binding</keyword>
<feature type="transmembrane region" description="Helical" evidence="11">
    <location>
        <begin position="254"/>
        <end position="273"/>
    </location>
</feature>
<feature type="region of interest" description="Disordered" evidence="10">
    <location>
        <begin position="1"/>
        <end position="63"/>
    </location>
</feature>
<feature type="domain" description="RING-CH-type" evidence="12">
    <location>
        <begin position="121"/>
        <end position="188"/>
    </location>
</feature>
<dbReference type="GO" id="GO:0004842">
    <property type="term" value="F:ubiquitin-protein transferase activity"/>
    <property type="evidence" value="ECO:0007669"/>
    <property type="project" value="TreeGrafter"/>
</dbReference>
<feature type="compositionally biased region" description="Low complexity" evidence="10">
    <location>
        <begin position="45"/>
        <end position="61"/>
    </location>
</feature>
<evidence type="ECO:0000256" key="5">
    <source>
        <dbReference type="ARBA" id="ARBA00022771"/>
    </source>
</evidence>
<reference evidence="14" key="1">
    <citation type="submission" date="2024-02" db="UniProtKB">
        <authorList>
            <consortium name="WormBaseParasite"/>
        </authorList>
    </citation>
    <scope>IDENTIFICATION</scope>
</reference>
<dbReference type="Gene3D" id="3.30.40.10">
    <property type="entry name" value="Zinc/RING finger domain, C3HC4 (zinc finger)"/>
    <property type="match status" value="1"/>
</dbReference>
<evidence type="ECO:0000256" key="10">
    <source>
        <dbReference type="SAM" id="MobiDB-lite"/>
    </source>
</evidence>
<keyword evidence="7" id="KW-0862">Zinc</keyword>
<dbReference type="GO" id="GO:0016567">
    <property type="term" value="P:protein ubiquitination"/>
    <property type="evidence" value="ECO:0007669"/>
    <property type="project" value="TreeGrafter"/>
</dbReference>
<dbReference type="FunFam" id="3.30.40.10:FF:000571">
    <property type="entry name" value="Zinc finger, C3HC4 type"/>
    <property type="match status" value="1"/>
</dbReference>
<evidence type="ECO:0000256" key="8">
    <source>
        <dbReference type="ARBA" id="ARBA00022989"/>
    </source>
</evidence>
<dbReference type="Proteomes" id="UP000887575">
    <property type="component" value="Unassembled WGS sequence"/>
</dbReference>
<dbReference type="InterPro" id="IPR013083">
    <property type="entry name" value="Znf_RING/FYVE/PHD"/>
</dbReference>
<dbReference type="Pfam" id="PF12906">
    <property type="entry name" value="RINGv"/>
    <property type="match status" value="1"/>
</dbReference>
<feature type="compositionally biased region" description="Polar residues" evidence="10">
    <location>
        <begin position="1"/>
        <end position="32"/>
    </location>
</feature>
<evidence type="ECO:0000256" key="11">
    <source>
        <dbReference type="SAM" id="Phobius"/>
    </source>
</evidence>
<dbReference type="WBParaSite" id="MBELARI_LOCUS12029">
    <property type="protein sequence ID" value="MBELARI_LOCUS12029"/>
    <property type="gene ID" value="MBELARI_LOCUS12029"/>
</dbReference>
<keyword evidence="13" id="KW-1185">Reference proteome</keyword>
<dbReference type="PROSITE" id="PS51292">
    <property type="entry name" value="ZF_RING_CH"/>
    <property type="match status" value="1"/>
</dbReference>
<evidence type="ECO:0000259" key="12">
    <source>
        <dbReference type="PROSITE" id="PS51292"/>
    </source>
</evidence>
<keyword evidence="2" id="KW-0808">Transferase</keyword>
<evidence type="ECO:0000256" key="4">
    <source>
        <dbReference type="ARBA" id="ARBA00022723"/>
    </source>
</evidence>
<evidence type="ECO:0000256" key="6">
    <source>
        <dbReference type="ARBA" id="ARBA00022786"/>
    </source>
</evidence>
<keyword evidence="8 11" id="KW-1133">Transmembrane helix</keyword>
<accession>A0AAF3EDH4</accession>
<evidence type="ECO:0000256" key="2">
    <source>
        <dbReference type="ARBA" id="ARBA00022679"/>
    </source>
</evidence>
<dbReference type="CDD" id="cd16495">
    <property type="entry name" value="RING_CH-C4HC3_MARCH"/>
    <property type="match status" value="1"/>
</dbReference>
<keyword evidence="9 11" id="KW-0472">Membrane</keyword>
<evidence type="ECO:0000256" key="3">
    <source>
        <dbReference type="ARBA" id="ARBA00022692"/>
    </source>
</evidence>
<dbReference type="GO" id="GO:0008270">
    <property type="term" value="F:zinc ion binding"/>
    <property type="evidence" value="ECO:0007669"/>
    <property type="project" value="UniProtKB-KW"/>
</dbReference>
<sequence length="336" mass="38576">MLMERGQQQDCPSRPSTSQVEVLSTCSSSRDSGIQADPSIQHFEPQLSTPSSPSRQSSPWPIESETFSEREPLIVVVTSPSSIPIHGKDFLTQISPSKQIDCSTRLDGSRFSLASYHSAATSSSSHSLCRICHLNKNTRKDPLISPCRCSGSMLYLHKSCLVHWLELSTRKMVPSPRCELCGYFYRRGNFFSIRRLHGPHIDTRDRILNCLFLFVLLIMIVCAGMALHFLHQQHYTTTIRGYRIVSSRLSQDDFIVIVSSILFFVAFFVAIFTQYRAEASIFRICFRLWVINRNWTIRNYRFEEDEEMLRERGQRQTIVTIQQPILAQGNGKIDRK</sequence>
<dbReference type="AlphaFoldDB" id="A0AAF3EDH4"/>
<keyword evidence="6" id="KW-0833">Ubl conjugation pathway</keyword>
<feature type="transmembrane region" description="Helical" evidence="11">
    <location>
        <begin position="207"/>
        <end position="230"/>
    </location>
</feature>
<evidence type="ECO:0000313" key="13">
    <source>
        <dbReference type="Proteomes" id="UP000887575"/>
    </source>
</evidence>
<evidence type="ECO:0000256" key="1">
    <source>
        <dbReference type="ARBA" id="ARBA00004141"/>
    </source>
</evidence>
<dbReference type="SMART" id="SM00744">
    <property type="entry name" value="RINGv"/>
    <property type="match status" value="1"/>
</dbReference>
<comment type="subcellular location">
    <subcellularLocation>
        <location evidence="1">Membrane</location>
        <topology evidence="1">Multi-pass membrane protein</topology>
    </subcellularLocation>
</comment>
<dbReference type="GO" id="GO:0016020">
    <property type="term" value="C:membrane"/>
    <property type="evidence" value="ECO:0007669"/>
    <property type="project" value="UniProtKB-SubCell"/>
</dbReference>
<dbReference type="PANTHER" id="PTHR46065">
    <property type="entry name" value="E3 UBIQUITIN-PROTEIN LIGASE MARCH 2/3 FAMILY MEMBER"/>
    <property type="match status" value="1"/>
</dbReference>
<evidence type="ECO:0000256" key="9">
    <source>
        <dbReference type="ARBA" id="ARBA00023136"/>
    </source>
</evidence>
<evidence type="ECO:0000256" key="7">
    <source>
        <dbReference type="ARBA" id="ARBA00022833"/>
    </source>
</evidence>
<dbReference type="SUPFAM" id="SSF57850">
    <property type="entry name" value="RING/U-box"/>
    <property type="match status" value="1"/>
</dbReference>
<keyword evidence="3 11" id="KW-0812">Transmembrane</keyword>
<dbReference type="InterPro" id="IPR011016">
    <property type="entry name" value="Znf_RING-CH"/>
</dbReference>
<keyword evidence="5" id="KW-0863">Zinc-finger</keyword>
<protein>
    <submittedName>
        <fullName evidence="14">RING-CH-type domain-containing protein</fullName>
    </submittedName>
</protein>
<dbReference type="PANTHER" id="PTHR46065:SF3">
    <property type="entry name" value="FI20425P1"/>
    <property type="match status" value="1"/>
</dbReference>